<reference evidence="2 3" key="1">
    <citation type="submission" date="2024-10" db="EMBL/GenBank/DDBJ databases">
        <authorList>
            <person name="Kim D."/>
        </authorList>
    </citation>
    <scope>NUCLEOTIDE SEQUENCE [LARGE SCALE GENOMIC DNA]</scope>
    <source>
        <strain evidence="2">BH-2024</strain>
    </source>
</reference>
<dbReference type="Pfam" id="PF10595">
    <property type="entry name" value="FAM161A_B"/>
    <property type="match status" value="1"/>
</dbReference>
<organism evidence="2 3">
    <name type="scientific">Heterodera trifolii</name>
    <dbReference type="NCBI Taxonomy" id="157864"/>
    <lineage>
        <taxon>Eukaryota</taxon>
        <taxon>Metazoa</taxon>
        <taxon>Ecdysozoa</taxon>
        <taxon>Nematoda</taxon>
        <taxon>Chromadorea</taxon>
        <taxon>Rhabditida</taxon>
        <taxon>Tylenchina</taxon>
        <taxon>Tylenchomorpha</taxon>
        <taxon>Tylenchoidea</taxon>
        <taxon>Heteroderidae</taxon>
        <taxon>Heteroderinae</taxon>
        <taxon>Heterodera</taxon>
    </lineage>
</organism>
<gene>
    <name evidence="2" type="ORF">niasHT_028077</name>
</gene>
<feature type="region of interest" description="Disordered" evidence="1">
    <location>
        <begin position="389"/>
        <end position="420"/>
    </location>
</feature>
<feature type="compositionally biased region" description="Polar residues" evidence="1">
    <location>
        <begin position="407"/>
        <end position="420"/>
    </location>
</feature>
<sequence>MLSSAHNQWEVSTVCRPFAFRLDRLRSDCIELGHLLEEKLTERSRKEQHEQNKTMRFVTRQTEEPMRKAKGQWHGQQKPRRTLDTEARRTLDTEARRTLDTEARRTLDTEARRTLDTEARRTLDTEARRTLDTEARRTLDTEARRTLDTEARRTLDTEARRTLDIETRRTLDTDMQIIAAVSKSLPPTPPESARKIRHSTQSPQKSQFQVGHPTTIPKPFRLSSRSPVPCRFAKRHLEAMLEERRRKEEEERRREPFRAKPVPQSTYRADSDIRIGQLKRKRTLSLPDKAKQQKVPMRRQSVPLSTYIRPNSAMEETRKLRRQRRAVEELAKAKGPRGMEEHSVRWRIRWRLRHSVRCLPPSPVPRHRSLSVPDFALLHAKFQRQLAANRQVRRTTTAQPFRMTIRRSPQNQRKTQNSLI</sequence>
<evidence type="ECO:0000256" key="1">
    <source>
        <dbReference type="SAM" id="MobiDB-lite"/>
    </source>
</evidence>
<accession>A0ABD2KEP4</accession>
<feature type="compositionally biased region" description="Polar residues" evidence="1">
    <location>
        <begin position="199"/>
        <end position="209"/>
    </location>
</feature>
<feature type="region of interest" description="Disordered" evidence="1">
    <location>
        <begin position="243"/>
        <end position="268"/>
    </location>
</feature>
<feature type="compositionally biased region" description="Basic and acidic residues" evidence="1">
    <location>
        <begin position="243"/>
        <end position="258"/>
    </location>
</feature>
<comment type="caution">
    <text evidence="2">The sequence shown here is derived from an EMBL/GenBank/DDBJ whole genome shotgun (WGS) entry which is preliminary data.</text>
</comment>
<dbReference type="EMBL" id="JBICBT010000783">
    <property type="protein sequence ID" value="KAL3101321.1"/>
    <property type="molecule type" value="Genomic_DNA"/>
</dbReference>
<feature type="compositionally biased region" description="Basic and acidic residues" evidence="1">
    <location>
        <begin position="81"/>
        <end position="91"/>
    </location>
</feature>
<feature type="region of interest" description="Disordered" evidence="1">
    <location>
        <begin position="61"/>
        <end position="91"/>
    </location>
</feature>
<dbReference type="InterPro" id="IPR019579">
    <property type="entry name" value="FAM161A/B"/>
</dbReference>
<protein>
    <submittedName>
        <fullName evidence="2">Uncharacterized protein</fullName>
    </submittedName>
</protein>
<feature type="region of interest" description="Disordered" evidence="1">
    <location>
        <begin position="103"/>
        <end position="136"/>
    </location>
</feature>
<dbReference type="AlphaFoldDB" id="A0ABD2KEP4"/>
<evidence type="ECO:0000313" key="3">
    <source>
        <dbReference type="Proteomes" id="UP001620626"/>
    </source>
</evidence>
<name>A0ABD2KEP4_9BILA</name>
<keyword evidence="3" id="KW-1185">Reference proteome</keyword>
<dbReference type="Proteomes" id="UP001620626">
    <property type="component" value="Unassembled WGS sequence"/>
</dbReference>
<feature type="region of interest" description="Disordered" evidence="1">
    <location>
        <begin position="182"/>
        <end position="226"/>
    </location>
</feature>
<evidence type="ECO:0000313" key="2">
    <source>
        <dbReference type="EMBL" id="KAL3101321.1"/>
    </source>
</evidence>
<proteinExistence type="predicted"/>